<organism evidence="7 8">
    <name type="scientific">Musa troglodytarum</name>
    <name type="common">fe'i banana</name>
    <dbReference type="NCBI Taxonomy" id="320322"/>
    <lineage>
        <taxon>Eukaryota</taxon>
        <taxon>Viridiplantae</taxon>
        <taxon>Streptophyta</taxon>
        <taxon>Embryophyta</taxon>
        <taxon>Tracheophyta</taxon>
        <taxon>Spermatophyta</taxon>
        <taxon>Magnoliopsida</taxon>
        <taxon>Liliopsida</taxon>
        <taxon>Zingiberales</taxon>
        <taxon>Musaceae</taxon>
        <taxon>Musa</taxon>
    </lineage>
</organism>
<dbReference type="Pfam" id="PF12894">
    <property type="entry name" value="ANAPC4_WD40"/>
    <property type="match status" value="1"/>
</dbReference>
<reference evidence="7" key="1">
    <citation type="submission" date="2022-05" db="EMBL/GenBank/DDBJ databases">
        <title>The Musa troglodytarum L. genome provides insights into the mechanism of non-climacteric behaviour and enrichment of carotenoids.</title>
        <authorList>
            <person name="Wang J."/>
        </authorList>
    </citation>
    <scope>NUCLEOTIDE SEQUENCE</scope>
    <source>
        <tissue evidence="7">Leaf</tissue>
    </source>
</reference>
<dbReference type="GO" id="GO:1990757">
    <property type="term" value="F:ubiquitin ligase activator activity"/>
    <property type="evidence" value="ECO:0007669"/>
    <property type="project" value="TreeGrafter"/>
</dbReference>
<evidence type="ECO:0000256" key="2">
    <source>
        <dbReference type="ARBA" id="ARBA00022618"/>
    </source>
</evidence>
<keyword evidence="2" id="KW-0132">Cell division</keyword>
<dbReference type="InterPro" id="IPR015943">
    <property type="entry name" value="WD40/YVTN_repeat-like_dom_sf"/>
</dbReference>
<evidence type="ECO:0000256" key="3">
    <source>
        <dbReference type="ARBA" id="ARBA00022737"/>
    </source>
</evidence>
<keyword evidence="3" id="KW-0677">Repeat</keyword>
<protein>
    <submittedName>
        <fullName evidence="7">WD domain, G-beta repeat</fullName>
    </submittedName>
</protein>
<dbReference type="Proteomes" id="UP001055439">
    <property type="component" value="Chromosome 1"/>
</dbReference>
<dbReference type="GO" id="GO:0005680">
    <property type="term" value="C:anaphase-promoting complex"/>
    <property type="evidence" value="ECO:0007669"/>
    <property type="project" value="TreeGrafter"/>
</dbReference>
<evidence type="ECO:0000256" key="5">
    <source>
        <dbReference type="ARBA" id="ARBA00023306"/>
    </source>
</evidence>
<accession>A0A9E7JC53</accession>
<dbReference type="OrthoDB" id="10263272at2759"/>
<keyword evidence="5" id="KW-0131">Cell cycle</keyword>
<dbReference type="EMBL" id="CP097502">
    <property type="protein sequence ID" value="URD75614.1"/>
    <property type="molecule type" value="Genomic_DNA"/>
</dbReference>
<dbReference type="InterPro" id="IPR024977">
    <property type="entry name" value="Apc4-like_WD40_dom"/>
</dbReference>
<dbReference type="GO" id="GO:0051301">
    <property type="term" value="P:cell division"/>
    <property type="evidence" value="ECO:0007669"/>
    <property type="project" value="UniProtKB-KW"/>
</dbReference>
<feature type="domain" description="Anaphase-promoting complex subunit 4-like WD40" evidence="6">
    <location>
        <begin position="86"/>
        <end position="144"/>
    </location>
</feature>
<keyword evidence="4" id="KW-0498">Mitosis</keyword>
<dbReference type="SUPFAM" id="SSF117289">
    <property type="entry name" value="Nucleoporin domain"/>
    <property type="match status" value="1"/>
</dbReference>
<evidence type="ECO:0000259" key="6">
    <source>
        <dbReference type="Pfam" id="PF12894"/>
    </source>
</evidence>
<evidence type="ECO:0000256" key="4">
    <source>
        <dbReference type="ARBA" id="ARBA00022776"/>
    </source>
</evidence>
<dbReference type="InterPro" id="IPR033010">
    <property type="entry name" value="Cdc20/Fizzy"/>
</dbReference>
<dbReference type="GO" id="GO:0010997">
    <property type="term" value="F:anaphase-promoting complex binding"/>
    <property type="evidence" value="ECO:0007669"/>
    <property type="project" value="InterPro"/>
</dbReference>
<keyword evidence="8" id="KW-1185">Reference proteome</keyword>
<sequence>MYFEEQISHLRIQECTRINEDNRPHKKQQRRIPKDADRTLAAYDILDDDRLNLLDWESNNVLAIGLSDTVYLWNAANESRTKFSRAVEDNNPVTSISWSPDGKVLAVIFGNSDLDLVDAAIGRVLVGIQGDSHSFVCSLAWRSNRILTTERSDGSVVDCDIRKDDRAICDYKGYRLKFVVLNGPSCLGGI</sequence>
<dbReference type="Gene3D" id="2.130.10.10">
    <property type="entry name" value="YVTN repeat-like/Quinoprotein amine dehydrogenase"/>
    <property type="match status" value="1"/>
</dbReference>
<gene>
    <name evidence="7" type="ORF">MUK42_37528</name>
</gene>
<proteinExistence type="predicted"/>
<dbReference type="AlphaFoldDB" id="A0A9E7JC53"/>
<evidence type="ECO:0000256" key="1">
    <source>
        <dbReference type="ARBA" id="ARBA00022574"/>
    </source>
</evidence>
<evidence type="ECO:0000313" key="8">
    <source>
        <dbReference type="Proteomes" id="UP001055439"/>
    </source>
</evidence>
<dbReference type="GO" id="GO:0031145">
    <property type="term" value="P:anaphase-promoting complex-dependent catabolic process"/>
    <property type="evidence" value="ECO:0007669"/>
    <property type="project" value="TreeGrafter"/>
</dbReference>
<name>A0A9E7JC53_9LILI</name>
<keyword evidence="1" id="KW-0853">WD repeat</keyword>
<evidence type="ECO:0000313" key="7">
    <source>
        <dbReference type="EMBL" id="URD75614.1"/>
    </source>
</evidence>
<dbReference type="PANTHER" id="PTHR19918">
    <property type="entry name" value="CELL DIVISION CYCLE 20 CDC20 FIZZY -RELATED"/>
    <property type="match status" value="1"/>
</dbReference>
<dbReference type="PANTHER" id="PTHR19918:SF8">
    <property type="entry name" value="FI02843P"/>
    <property type="match status" value="1"/>
</dbReference>
<dbReference type="GO" id="GO:1905786">
    <property type="term" value="P:positive regulation of anaphase-promoting complex-dependent catabolic process"/>
    <property type="evidence" value="ECO:0007669"/>
    <property type="project" value="TreeGrafter"/>
</dbReference>